<dbReference type="SUPFAM" id="SSF53474">
    <property type="entry name" value="alpha/beta-Hydrolases"/>
    <property type="match status" value="1"/>
</dbReference>
<dbReference type="Pfam" id="PF02836">
    <property type="entry name" value="Glyco_hydro_2_C"/>
    <property type="match status" value="1"/>
</dbReference>
<dbReference type="GO" id="GO:0052689">
    <property type="term" value="F:carboxylic ester hydrolase activity"/>
    <property type="evidence" value="ECO:0007669"/>
    <property type="project" value="UniProtKB-KW"/>
</dbReference>
<evidence type="ECO:0000259" key="11">
    <source>
        <dbReference type="Pfam" id="PF18368"/>
    </source>
</evidence>
<dbReference type="InterPro" id="IPR013830">
    <property type="entry name" value="SGNH_hydro"/>
</dbReference>
<comment type="similarity">
    <text evidence="2">Belongs to the glycosyl hydrolase 2 family.</text>
</comment>
<dbReference type="InterPro" id="IPR008979">
    <property type="entry name" value="Galactose-bd-like_sf"/>
</dbReference>
<feature type="domain" description="SGNH hydrolase-type esterase" evidence="10">
    <location>
        <begin position="1617"/>
        <end position="1779"/>
    </location>
</feature>
<organism evidence="13 14">
    <name type="scientific">Diploscapter pachys</name>
    <dbReference type="NCBI Taxonomy" id="2018661"/>
    <lineage>
        <taxon>Eukaryota</taxon>
        <taxon>Metazoa</taxon>
        <taxon>Ecdysozoa</taxon>
        <taxon>Nematoda</taxon>
        <taxon>Chromadorea</taxon>
        <taxon>Rhabditida</taxon>
        <taxon>Rhabditina</taxon>
        <taxon>Rhabditomorpha</taxon>
        <taxon>Rhabditoidea</taxon>
        <taxon>Rhabditidae</taxon>
        <taxon>Diploscapter</taxon>
    </lineage>
</organism>
<keyword evidence="5" id="KW-0326">Glycosidase</keyword>
<dbReference type="PROSITE" id="PS00122">
    <property type="entry name" value="CARBOXYLESTERASE_B_1"/>
    <property type="match status" value="1"/>
</dbReference>
<dbReference type="InterPro" id="IPR019826">
    <property type="entry name" value="Carboxylesterase_B_AS"/>
</dbReference>
<dbReference type="Pfam" id="PF18368">
    <property type="entry name" value="Ig_GlcNase"/>
    <property type="match status" value="1"/>
</dbReference>
<keyword evidence="14" id="KW-1185">Reference proteome</keyword>
<feature type="domain" description="Glycoside hydrolase family 2 catalytic" evidence="9">
    <location>
        <begin position="662"/>
        <end position="778"/>
    </location>
</feature>
<evidence type="ECO:0000256" key="2">
    <source>
        <dbReference type="ARBA" id="ARBA00007401"/>
    </source>
</evidence>
<feature type="domain" description="Beta-mannosidase-like galactose-binding" evidence="12">
    <location>
        <begin position="282"/>
        <end position="443"/>
    </location>
</feature>
<dbReference type="InterPro" id="IPR013783">
    <property type="entry name" value="Ig-like_fold"/>
</dbReference>
<dbReference type="OrthoDB" id="408532at2759"/>
<evidence type="ECO:0000256" key="1">
    <source>
        <dbReference type="ARBA" id="ARBA00005964"/>
    </source>
</evidence>
<evidence type="ECO:0000256" key="6">
    <source>
        <dbReference type="SAM" id="SignalP"/>
    </source>
</evidence>
<evidence type="ECO:0000259" key="7">
    <source>
        <dbReference type="Pfam" id="PF00135"/>
    </source>
</evidence>
<comment type="similarity">
    <text evidence="1">Belongs to the type-B carboxylesterase/lipase family.</text>
</comment>
<proteinExistence type="inferred from homology"/>
<dbReference type="InterPro" id="IPR054593">
    <property type="entry name" value="Beta-mannosidase-like_N2"/>
</dbReference>
<dbReference type="Gene3D" id="2.60.120.200">
    <property type="match status" value="1"/>
</dbReference>
<evidence type="ECO:0000259" key="9">
    <source>
        <dbReference type="Pfam" id="PF02836"/>
    </source>
</evidence>
<dbReference type="Pfam" id="PF00135">
    <property type="entry name" value="COesterase"/>
    <property type="match status" value="1"/>
</dbReference>
<evidence type="ECO:0000256" key="3">
    <source>
        <dbReference type="ARBA" id="ARBA00022487"/>
    </source>
</evidence>
<feature type="domain" description="Exo-beta-D-glucosaminidase Ig-fold" evidence="11">
    <location>
        <begin position="1026"/>
        <end position="1107"/>
    </location>
</feature>
<evidence type="ECO:0000259" key="10">
    <source>
        <dbReference type="Pfam" id="PF13472"/>
    </source>
</evidence>
<accession>A0A2A2K1N6</accession>
<dbReference type="InterPro" id="IPR029058">
    <property type="entry name" value="AB_hydrolase_fold"/>
</dbReference>
<dbReference type="InterPro" id="IPR043534">
    <property type="entry name" value="EBDG/EBM"/>
</dbReference>
<dbReference type="Pfam" id="PF22666">
    <property type="entry name" value="Glyco_hydro_2_N2"/>
    <property type="match status" value="1"/>
</dbReference>
<dbReference type="EMBL" id="LIAE01009882">
    <property type="protein sequence ID" value="PAV67800.1"/>
    <property type="molecule type" value="Genomic_DNA"/>
</dbReference>
<dbReference type="Pfam" id="PF00703">
    <property type="entry name" value="Glyco_hydro_2"/>
    <property type="match status" value="1"/>
</dbReference>
<dbReference type="InterPro" id="IPR002018">
    <property type="entry name" value="CarbesteraseB"/>
</dbReference>
<evidence type="ECO:0000256" key="5">
    <source>
        <dbReference type="ARBA" id="ARBA00023295"/>
    </source>
</evidence>
<dbReference type="Pfam" id="PF13472">
    <property type="entry name" value="Lipase_GDSL_2"/>
    <property type="match status" value="1"/>
</dbReference>
<name>A0A2A2K1N6_9BILA</name>
<dbReference type="STRING" id="2018661.A0A2A2K1N6"/>
<dbReference type="GO" id="GO:0004553">
    <property type="term" value="F:hydrolase activity, hydrolyzing O-glycosyl compounds"/>
    <property type="evidence" value="ECO:0007669"/>
    <property type="project" value="InterPro"/>
</dbReference>
<evidence type="ECO:0000313" key="14">
    <source>
        <dbReference type="Proteomes" id="UP000218231"/>
    </source>
</evidence>
<dbReference type="CDD" id="cd04501">
    <property type="entry name" value="SGNH_hydrolase_like_4"/>
    <property type="match status" value="1"/>
</dbReference>
<dbReference type="InterPro" id="IPR036156">
    <property type="entry name" value="Beta-gal/glucu_dom_sf"/>
</dbReference>
<sequence>MGAALLSGVAGLAGVAAAQESAGPVSLPAGPFNVTLLAGGIGVERDLAGAETLVAAHAPYTLSAWVRPAARQAGEVALVALGDPAGSARVLVLQNGRPALRDGTARLTSGAELPTGQWSHVAVSSDGRTATLFVDGRRVGGGQAAAAAVRARLSVGPVLPEQAHFGGDLVDVRAEADALSARDLSARARARPDFALVQMWQVGVGWPFQKQANIGLTRQQDAWTLPQARGDAYSRPVAKPVPNSPVLAPVGPDRWQVNGWQLASATEVRADGATLSGSGSDDGSPWRAATVPGTVLTTLVDRGVYPDPYYGLNNLRIPESLSRQDWWYRTRFTVPAAAQGKRLTLVFGGINYAAEIWLNGRRLGETKGAFIRGRFDITPQAGGNTLVVRVSPPPHPGIPHEQSVKAGVGENGGQLAIDGPTFVATEGWDWIPGIRDRNTGIWRPVELEAHGDVRIGDPQVVSDLPLPRTDRADIYLTVPVTNDSDAARTVTVRAGFDDVRVERTLTVAPGKTEVRFTPAEYRQLAVTNPKLWWPNGYGDPALHELSVELLDGQAVSDRKQTRFGIREVSYDLSLFDHAGALRRVNVQPTNGALAGTRLIDVRHEAIKQSPKGWVESLTLAGETSPAVTPVAEVLPEPHLTIRVNGVKIAARGGNWGMDDALKRVSRDRLAPYFRLEREAHMNIVRNWMGNNNEDEFFDLADENGMMVLNDFWQSTQNFQIEPEDPTLFLANARDTISRYRNHPSIILWFGRNEGVPYPTLNEGLDKAVFELDGTRWFTGSSNTVNLQGSGPYNYRPIEGYFTDLATGFSVETGTPSLSTLESVKSYVPAADRWPLGDVLAYHDWHFSGNGDTKTFMAALDTMFGPATSFEDFERKAQMMNLETHKAMYEGFLGHLWTKNSGRLLWMTHPSWPSNAWQIYSSDYDTHAAYYGAKKAAEPLHVQLNLPGNELVVLNTTQQDRPGLRVVTRVLGLDGRELWTRTDSVDALANRATPLSAVPLEQVFATSPAVLVQLSLTEATGVPVSSNFYWRGRTPADYRALTTMAPATVDLKAAAPVSDAAERRMEVTLRNTGSVPALAIKLTLVDDKGERILPAYYDDNYLSLLPGARPARHPARLEPGRAMIGALLLALAAAVATPAAPPRVTVPGGQVEGERTVDRLLFRGIPYAAPPVGQLRWRAPARVQKWQGVRGATREASACLQNDYGWNHHDHVIGSEDCLAVDVGTSSLDGRRPVLVWIHGGSNRAGSPGEMIRSALVARGIVVVGIRYRLGIFGFLSHRGFGGTSGNYGLMDQMAALRWVKDNITRFGGDPARITIMGESAGAQDVGLLQAAPAARGLFAQAIMGSGTPGFGIAWRPLAEAQRIGDQLDGLLGGVDPRRASANALLAADLKLHDAWLTSDDYMWLRTTIDGSVLPASPAQLLRTARPVPLLIGTNVFELDLPGGRGWRDAFLARSYGAAEPQARAYYGIEGGNDPAADPRAGTVDQRIATDATFACPAQRFAAIAAARGAPVWQYVFDGAPDGGMTAHGRELSFIFGNARLGTADLQGLWSRFIPDGYPMIDRRLLLAALAGAPLVPTAALADDAADRRLREDWAWIGRYADENARLIASREPVGIVFMGDSITQGWRDKKPGFFRPGRVGRGIGGQTTPQMLVRFMPDVVALRPRAVHIMAGTNDIAANTGPMTLAQSEANLTAMAQLAKANGIRVLLASVPPAANFPWRPGLDTVRPIRAINAWARDWATRNGATYVDYTPVLADAAGGMKPGLAYDGVHPTEAGYDAMAGVIEPILRKLRL</sequence>
<feature type="domain" description="Glycoside hydrolase family 2 immunoglobulin-like beta-sandwich" evidence="8">
    <location>
        <begin position="453"/>
        <end position="566"/>
    </location>
</feature>
<dbReference type="InterPro" id="IPR006103">
    <property type="entry name" value="Glyco_hydro_2_cat"/>
</dbReference>
<reference evidence="13 14" key="1">
    <citation type="journal article" date="2017" name="Curr. Biol.">
        <title>Genome architecture and evolution of a unichromosomal asexual nematode.</title>
        <authorList>
            <person name="Fradin H."/>
            <person name="Zegar C."/>
            <person name="Gutwein M."/>
            <person name="Lucas J."/>
            <person name="Kovtun M."/>
            <person name="Corcoran D."/>
            <person name="Baugh L.R."/>
            <person name="Kiontke K."/>
            <person name="Gunsalus K."/>
            <person name="Fitch D.H."/>
            <person name="Piano F."/>
        </authorList>
    </citation>
    <scope>NUCLEOTIDE SEQUENCE [LARGE SCALE GENOMIC DNA]</scope>
    <source>
        <strain evidence="13">PF1309</strain>
    </source>
</reference>
<protein>
    <submittedName>
        <fullName evidence="13">Uncharacterized protein</fullName>
    </submittedName>
</protein>
<dbReference type="PANTHER" id="PTHR43536">
    <property type="entry name" value="MANNOSYLGLYCOPROTEIN ENDO-BETA-MANNOSIDASE"/>
    <property type="match status" value="1"/>
</dbReference>
<dbReference type="InterPro" id="IPR017853">
    <property type="entry name" value="GH"/>
</dbReference>
<dbReference type="PANTHER" id="PTHR43536:SF1">
    <property type="entry name" value="MANNOSYLGLYCOPROTEIN ENDO-BETA-MANNOSIDASE"/>
    <property type="match status" value="1"/>
</dbReference>
<dbReference type="InterPro" id="IPR041351">
    <property type="entry name" value="Ig_GlcNase"/>
</dbReference>
<dbReference type="InterPro" id="IPR036514">
    <property type="entry name" value="SGNH_hydro_sf"/>
</dbReference>
<dbReference type="SUPFAM" id="SSF51445">
    <property type="entry name" value="(Trans)glycosidases"/>
    <property type="match status" value="1"/>
</dbReference>
<dbReference type="SUPFAM" id="SSF49785">
    <property type="entry name" value="Galactose-binding domain-like"/>
    <property type="match status" value="1"/>
</dbReference>
<dbReference type="GO" id="GO:0005975">
    <property type="term" value="P:carbohydrate metabolic process"/>
    <property type="evidence" value="ECO:0007669"/>
    <property type="project" value="InterPro"/>
</dbReference>
<dbReference type="SUPFAM" id="SSF49899">
    <property type="entry name" value="Concanavalin A-like lectins/glucanases"/>
    <property type="match status" value="1"/>
</dbReference>
<evidence type="ECO:0000259" key="12">
    <source>
        <dbReference type="Pfam" id="PF22666"/>
    </source>
</evidence>
<dbReference type="Gene3D" id="2.60.120.260">
    <property type="entry name" value="Galactose-binding domain-like"/>
    <property type="match status" value="1"/>
</dbReference>
<keyword evidence="4" id="KW-0378">Hydrolase</keyword>
<dbReference type="InterPro" id="IPR013320">
    <property type="entry name" value="ConA-like_dom_sf"/>
</dbReference>
<dbReference type="Gene3D" id="3.20.20.80">
    <property type="entry name" value="Glycosidases"/>
    <property type="match status" value="1"/>
</dbReference>
<keyword evidence="6" id="KW-0732">Signal</keyword>
<gene>
    <name evidence="13" type="ORF">WR25_02670</name>
</gene>
<dbReference type="InterPro" id="IPR006102">
    <property type="entry name" value="Ig-like_GH2"/>
</dbReference>
<comment type="caution">
    <text evidence="13">The sequence shown here is derived from an EMBL/GenBank/DDBJ whole genome shotgun (WGS) entry which is preliminary data.</text>
</comment>
<keyword evidence="3" id="KW-0719">Serine esterase</keyword>
<dbReference type="Gene3D" id="2.60.40.10">
    <property type="entry name" value="Immunoglobulins"/>
    <property type="match status" value="3"/>
</dbReference>
<dbReference type="SUPFAM" id="SSF49303">
    <property type="entry name" value="beta-Galactosidase/glucuronidase domain"/>
    <property type="match status" value="3"/>
</dbReference>
<feature type="signal peptide" evidence="6">
    <location>
        <begin position="1"/>
        <end position="18"/>
    </location>
</feature>
<feature type="chain" id="PRO_5012878111" evidence="6">
    <location>
        <begin position="19"/>
        <end position="1793"/>
    </location>
</feature>
<evidence type="ECO:0000259" key="8">
    <source>
        <dbReference type="Pfam" id="PF00703"/>
    </source>
</evidence>
<dbReference type="Proteomes" id="UP000218231">
    <property type="component" value="Unassembled WGS sequence"/>
</dbReference>
<dbReference type="Pfam" id="PF13385">
    <property type="entry name" value="Laminin_G_3"/>
    <property type="match status" value="1"/>
</dbReference>
<dbReference type="Gene3D" id="3.40.50.1110">
    <property type="entry name" value="SGNH hydrolase"/>
    <property type="match status" value="1"/>
</dbReference>
<evidence type="ECO:0000313" key="13">
    <source>
        <dbReference type="EMBL" id="PAV67800.1"/>
    </source>
</evidence>
<dbReference type="Gene3D" id="3.40.50.1820">
    <property type="entry name" value="alpha/beta hydrolase"/>
    <property type="match status" value="1"/>
</dbReference>
<dbReference type="SUPFAM" id="SSF52266">
    <property type="entry name" value="SGNH hydrolase"/>
    <property type="match status" value="1"/>
</dbReference>
<evidence type="ECO:0000256" key="4">
    <source>
        <dbReference type="ARBA" id="ARBA00022801"/>
    </source>
</evidence>
<feature type="domain" description="Carboxylesterase type B" evidence="7">
    <location>
        <begin position="1140"/>
        <end position="1542"/>
    </location>
</feature>